<accession>A0ABR4PQA5</accession>
<evidence type="ECO:0000256" key="2">
    <source>
        <dbReference type="ARBA" id="ARBA00004922"/>
    </source>
</evidence>
<keyword evidence="6" id="KW-0735">Signal-anchor</keyword>
<dbReference type="PANTHER" id="PTHR31646:SF1">
    <property type="entry name" value="ALPHA-1,2-MANNOSYLTRANSFERASE MNN2"/>
    <property type="match status" value="1"/>
</dbReference>
<keyword evidence="5" id="KW-0812">Transmembrane</keyword>
<evidence type="ECO:0000256" key="7">
    <source>
        <dbReference type="ARBA" id="ARBA00022989"/>
    </source>
</evidence>
<dbReference type="SUPFAM" id="SSF53448">
    <property type="entry name" value="Nucleotide-diphospho-sugar transferases"/>
    <property type="match status" value="1"/>
</dbReference>
<reference evidence="10 11" key="1">
    <citation type="submission" date="2024-06" db="EMBL/GenBank/DDBJ databases">
        <title>Complete genome of Phlyctema vagabunda strain 19-DSS-EL-015.</title>
        <authorList>
            <person name="Fiorenzani C."/>
        </authorList>
    </citation>
    <scope>NUCLEOTIDE SEQUENCE [LARGE SCALE GENOMIC DNA]</scope>
    <source>
        <strain evidence="10 11">19-DSS-EL-015</strain>
    </source>
</reference>
<organism evidence="10 11">
    <name type="scientific">Phlyctema vagabunda</name>
    <dbReference type="NCBI Taxonomy" id="108571"/>
    <lineage>
        <taxon>Eukaryota</taxon>
        <taxon>Fungi</taxon>
        <taxon>Dikarya</taxon>
        <taxon>Ascomycota</taxon>
        <taxon>Pezizomycotina</taxon>
        <taxon>Leotiomycetes</taxon>
        <taxon>Helotiales</taxon>
        <taxon>Dermateaceae</taxon>
        <taxon>Phlyctema</taxon>
    </lineage>
</organism>
<comment type="pathway">
    <text evidence="2">Protein modification; protein glycosylation.</text>
</comment>
<dbReference type="Pfam" id="PF11051">
    <property type="entry name" value="Mannosyl_trans3"/>
    <property type="match status" value="2"/>
</dbReference>
<evidence type="ECO:0000313" key="10">
    <source>
        <dbReference type="EMBL" id="KAL3425076.1"/>
    </source>
</evidence>
<evidence type="ECO:0000256" key="9">
    <source>
        <dbReference type="ARBA" id="ARBA00023136"/>
    </source>
</evidence>
<protein>
    <submittedName>
        <fullName evidence="10">Alpha-1,2-mannosyltransferase MNN23</fullName>
    </submittedName>
</protein>
<evidence type="ECO:0000256" key="1">
    <source>
        <dbReference type="ARBA" id="ARBA00004323"/>
    </source>
</evidence>
<evidence type="ECO:0000256" key="4">
    <source>
        <dbReference type="ARBA" id="ARBA00022679"/>
    </source>
</evidence>
<keyword evidence="7" id="KW-1133">Transmembrane helix</keyword>
<dbReference type="InterPro" id="IPR029044">
    <property type="entry name" value="Nucleotide-diphossugar_trans"/>
</dbReference>
<keyword evidence="8" id="KW-0333">Golgi apparatus</keyword>
<gene>
    <name evidence="10" type="ORF">PVAG01_04357</name>
</gene>
<keyword evidence="4" id="KW-0808">Transferase</keyword>
<comment type="similarity">
    <text evidence="3">Belongs to the MNN1/MNT family.</text>
</comment>
<sequence length="474" mass="53156">MQTQNLTSAQLRLLALSALILLGFTGLVFEYHSLIQESIITNFGNPVSLWQPPTESTSPAASNLEFWSQFAPVLAAGDPKCPEPELVGKAAAKLRTGEDIVDVGNYVEMEKADVELMRKLHAWVIDQIQHRDLALPYKESTHGIVTSAGASYFPPLIVSLRFLRRTGSEIPVEVFLATPDEFERLICNVILPSLNAKCIILSDIIDEFDLPFSFSKYQLKVFAILFSSFESVLFLDADNFPVESPDSLFVEEPFLSHHMVLWPDYWAPTVSPLYSTISGLEETLLAGRTTVEAGQILISKKYHTTTLLLAAYYNCYGTYFYHLMSQGGPGEGDKETFADAALVLGAPFYDVKQRPRPLGISGDGAAVLQAHPTDDWNRTRDHSIARPLFIHASWPPKLNALHNFQTRRQWGTAANSKRLFGVDIEPIAWGFMIEMACDQKIQFREWGNKSEHGICERTKRSYLDMFKKEYGSSS</sequence>
<evidence type="ECO:0000313" key="11">
    <source>
        <dbReference type="Proteomes" id="UP001629113"/>
    </source>
</evidence>
<dbReference type="Proteomes" id="UP001629113">
    <property type="component" value="Unassembled WGS sequence"/>
</dbReference>
<evidence type="ECO:0000256" key="5">
    <source>
        <dbReference type="ARBA" id="ARBA00022692"/>
    </source>
</evidence>
<evidence type="ECO:0000256" key="8">
    <source>
        <dbReference type="ARBA" id="ARBA00023034"/>
    </source>
</evidence>
<name>A0ABR4PQA5_9HELO</name>
<dbReference type="Gene3D" id="3.90.550.10">
    <property type="entry name" value="Spore Coat Polysaccharide Biosynthesis Protein SpsA, Chain A"/>
    <property type="match status" value="1"/>
</dbReference>
<dbReference type="PANTHER" id="PTHR31646">
    <property type="entry name" value="ALPHA-1,2-MANNOSYLTRANSFERASE MNN2"/>
    <property type="match status" value="1"/>
</dbReference>
<comment type="subcellular location">
    <subcellularLocation>
        <location evidence="1">Golgi apparatus membrane</location>
        <topology evidence="1">Single-pass type II membrane protein</topology>
    </subcellularLocation>
</comment>
<dbReference type="EMBL" id="JBFCZG010000003">
    <property type="protein sequence ID" value="KAL3425076.1"/>
    <property type="molecule type" value="Genomic_DNA"/>
</dbReference>
<keyword evidence="9" id="KW-0472">Membrane</keyword>
<keyword evidence="11" id="KW-1185">Reference proteome</keyword>
<evidence type="ECO:0000256" key="3">
    <source>
        <dbReference type="ARBA" id="ARBA00009105"/>
    </source>
</evidence>
<proteinExistence type="inferred from homology"/>
<evidence type="ECO:0000256" key="6">
    <source>
        <dbReference type="ARBA" id="ARBA00022968"/>
    </source>
</evidence>
<dbReference type="InterPro" id="IPR022751">
    <property type="entry name" value="Alpha_mannosyltransferase"/>
</dbReference>
<comment type="caution">
    <text evidence="10">The sequence shown here is derived from an EMBL/GenBank/DDBJ whole genome shotgun (WGS) entry which is preliminary data.</text>
</comment>